<dbReference type="GO" id="GO:0008270">
    <property type="term" value="F:zinc ion binding"/>
    <property type="evidence" value="ECO:0007669"/>
    <property type="project" value="TreeGrafter"/>
</dbReference>
<dbReference type="InterPro" id="IPR001943">
    <property type="entry name" value="UVR_dom"/>
</dbReference>
<dbReference type="eggNOG" id="COG3880">
    <property type="taxonomic scope" value="Bacteria"/>
</dbReference>
<reference key="1">
    <citation type="journal article" date="2011" name="Mol. Biol. Evol.">
        <title>Unity in variety -- the pan-genome of the Chlamydiae.</title>
        <authorList>
            <person name="Collingro A."/>
            <person name="Tischler P."/>
            <person name="Weinmaier T."/>
            <person name="Penz T."/>
            <person name="Heinz E."/>
            <person name="Brunham R.C."/>
            <person name="Read T.D."/>
            <person name="Bavoil P.M."/>
            <person name="Sachse K."/>
            <person name="Kahane S."/>
            <person name="Friedman M.G."/>
            <person name="Rattei T."/>
            <person name="Myers G.S.A."/>
            <person name="Horn M."/>
        </authorList>
    </citation>
    <scope>NUCLEOTIDE SEQUENCE</scope>
    <source>
        <strain>Z</strain>
    </source>
</reference>
<dbReference type="AlphaFoldDB" id="F8L5Y1"/>
<dbReference type="Pfam" id="PF02151">
    <property type="entry name" value="UVR"/>
    <property type="match status" value="1"/>
</dbReference>
<dbReference type="Proteomes" id="UP000000496">
    <property type="component" value="Chromosome gsn.131"/>
</dbReference>
<reference evidence="3 4" key="2">
    <citation type="journal article" date="2011" name="Mol. Biol. Evol.">
        <title>Unity in variety--the pan-genome of the Chlamydiae.</title>
        <authorList>
            <person name="Collingro A."/>
            <person name="Tischler P."/>
            <person name="Weinmaier T."/>
            <person name="Penz T."/>
            <person name="Heinz E."/>
            <person name="Brunham R.C."/>
            <person name="Read T.D."/>
            <person name="Bavoil P.M."/>
            <person name="Sachse K."/>
            <person name="Kahane S."/>
            <person name="Friedman M.G."/>
            <person name="Rattei T."/>
            <person name="Myers G.S."/>
            <person name="Horn M."/>
        </authorList>
    </citation>
    <scope>NUCLEOTIDE SEQUENCE [LARGE SCALE GENOMIC DNA]</scope>
    <source>
        <strain evidence="4">ATCC VR-1471 / Z</strain>
    </source>
</reference>
<evidence type="ECO:0000259" key="2">
    <source>
        <dbReference type="PROSITE" id="PS50151"/>
    </source>
</evidence>
<dbReference type="HOGENOM" id="CLU_121903_0_0_0"/>
<dbReference type="GO" id="GO:1990170">
    <property type="term" value="P:stress response to cadmium ion"/>
    <property type="evidence" value="ECO:0007669"/>
    <property type="project" value="TreeGrafter"/>
</dbReference>
<evidence type="ECO:0000256" key="1">
    <source>
        <dbReference type="SAM" id="MobiDB-lite"/>
    </source>
</evidence>
<feature type="domain" description="UVR" evidence="2">
    <location>
        <begin position="132"/>
        <end position="167"/>
    </location>
</feature>
<dbReference type="GO" id="GO:0050897">
    <property type="term" value="F:cobalt ion binding"/>
    <property type="evidence" value="ECO:0007669"/>
    <property type="project" value="TreeGrafter"/>
</dbReference>
<feature type="region of interest" description="Disordered" evidence="1">
    <location>
        <begin position="106"/>
        <end position="127"/>
    </location>
</feature>
<dbReference type="PROSITE" id="PS50151">
    <property type="entry name" value="UVR"/>
    <property type="match status" value="1"/>
</dbReference>
<proteinExistence type="predicted"/>
<dbReference type="InterPro" id="IPR025542">
    <property type="entry name" value="YacH"/>
</dbReference>
<dbReference type="GO" id="GO:1990169">
    <property type="term" value="P:stress response to copper ion"/>
    <property type="evidence" value="ECO:0007669"/>
    <property type="project" value="TreeGrafter"/>
</dbReference>
<evidence type="ECO:0000313" key="4">
    <source>
        <dbReference type="Proteomes" id="UP000000496"/>
    </source>
</evidence>
<dbReference type="EMBL" id="FR872582">
    <property type="protein sequence ID" value="CCB88124.1"/>
    <property type="molecule type" value="Genomic_DNA"/>
</dbReference>
<dbReference type="PANTHER" id="PTHR38430">
    <property type="entry name" value="PROTEIN-ARGININE KINASE ACTIVATOR PROTEIN"/>
    <property type="match status" value="1"/>
</dbReference>
<organism evidence="3 4">
    <name type="scientific">Simkania negevensis (strain ATCC VR-1471 / DSM 27360 / Z)</name>
    <dbReference type="NCBI Taxonomy" id="331113"/>
    <lineage>
        <taxon>Bacteria</taxon>
        <taxon>Pseudomonadati</taxon>
        <taxon>Chlamydiota</taxon>
        <taxon>Chlamydiia</taxon>
        <taxon>Parachlamydiales</taxon>
        <taxon>Simkaniaceae</taxon>
        <taxon>Simkania</taxon>
    </lineage>
</organism>
<name>F8L5Y1_SIMNZ</name>
<dbReference type="KEGG" id="sng:SNE_A02470"/>
<dbReference type="STRING" id="331113.SNE_A02470"/>
<dbReference type="GO" id="GO:0046870">
    <property type="term" value="F:cadmium ion binding"/>
    <property type="evidence" value="ECO:0007669"/>
    <property type="project" value="TreeGrafter"/>
</dbReference>
<dbReference type="PANTHER" id="PTHR38430:SF1">
    <property type="entry name" value="PROTEIN-ARGININE KINASE ACTIVATOR PROTEIN"/>
    <property type="match status" value="1"/>
</dbReference>
<sequence>MEERPLECSQCKKKAAVVYQEVVGAQITVHHMCIECPVLKQKLEGKKDEKSAEAPKKEEGLCCSTCHTSLESLLLGQPLGCRDCYVIFQDILTDQLTAMNQIAPNVKPSQKSKNSSFHVGSTPQTNQKELNSCRLNSLNEALSDALKGENYEQAAWLRDQINSLMENTHE</sequence>
<dbReference type="OrthoDB" id="21116at2"/>
<evidence type="ECO:0000313" key="3">
    <source>
        <dbReference type="EMBL" id="CCB88124.1"/>
    </source>
</evidence>
<protein>
    <recommendedName>
        <fullName evidence="2">UVR domain-containing protein</fullName>
    </recommendedName>
</protein>
<gene>
    <name evidence="3" type="ordered locus">SNE_A02470</name>
</gene>
<dbReference type="RefSeq" id="WP_013942591.1">
    <property type="nucleotide sequence ID" value="NC_015713.1"/>
</dbReference>
<accession>F8L5Y1</accession>
<keyword evidence="4" id="KW-1185">Reference proteome</keyword>
<dbReference type="GO" id="GO:0005507">
    <property type="term" value="F:copper ion binding"/>
    <property type="evidence" value="ECO:0007669"/>
    <property type="project" value="TreeGrafter"/>
</dbReference>